<name>A0A1G9YDT4_9ACTN</name>
<dbReference type="PANTHER" id="PTHR43537">
    <property type="entry name" value="TRANSCRIPTIONAL REGULATOR, GNTR FAMILY"/>
    <property type="match status" value="1"/>
</dbReference>
<proteinExistence type="predicted"/>
<evidence type="ECO:0000256" key="1">
    <source>
        <dbReference type="ARBA" id="ARBA00023015"/>
    </source>
</evidence>
<keyword evidence="1" id="KW-0805">Transcription regulation</keyword>
<evidence type="ECO:0000313" key="5">
    <source>
        <dbReference type="EMBL" id="SDN06685.1"/>
    </source>
</evidence>
<organism evidence="5 6">
    <name type="scientific">Actinacidiphila guanduensis</name>
    <dbReference type="NCBI Taxonomy" id="310781"/>
    <lineage>
        <taxon>Bacteria</taxon>
        <taxon>Bacillati</taxon>
        <taxon>Actinomycetota</taxon>
        <taxon>Actinomycetes</taxon>
        <taxon>Kitasatosporales</taxon>
        <taxon>Streptomycetaceae</taxon>
        <taxon>Actinacidiphila</taxon>
    </lineage>
</organism>
<dbReference type="RefSeq" id="WP_093783142.1">
    <property type="nucleotide sequence ID" value="NZ_FNIE01000002.1"/>
</dbReference>
<dbReference type="Gene3D" id="1.10.10.10">
    <property type="entry name" value="Winged helix-like DNA-binding domain superfamily/Winged helix DNA-binding domain"/>
    <property type="match status" value="1"/>
</dbReference>
<dbReference type="InterPro" id="IPR036388">
    <property type="entry name" value="WH-like_DNA-bd_sf"/>
</dbReference>
<dbReference type="SUPFAM" id="SSF46785">
    <property type="entry name" value="Winged helix' DNA-binding domain"/>
    <property type="match status" value="1"/>
</dbReference>
<dbReference type="CDD" id="cd07377">
    <property type="entry name" value="WHTH_GntR"/>
    <property type="match status" value="1"/>
</dbReference>
<evidence type="ECO:0000256" key="3">
    <source>
        <dbReference type="ARBA" id="ARBA00023163"/>
    </source>
</evidence>
<dbReference type="GO" id="GO:0003677">
    <property type="term" value="F:DNA binding"/>
    <property type="evidence" value="ECO:0007669"/>
    <property type="project" value="UniProtKB-KW"/>
</dbReference>
<dbReference type="Proteomes" id="UP000199341">
    <property type="component" value="Unassembled WGS sequence"/>
</dbReference>
<dbReference type="STRING" id="310781.SAMN05216259_102498"/>
<dbReference type="InterPro" id="IPR011711">
    <property type="entry name" value="GntR_C"/>
</dbReference>
<keyword evidence="2 5" id="KW-0238">DNA-binding</keyword>
<sequence>MAEGVGPLVRRSSLRQQIADALRDEIITGRLQAGRHFTVKQIAETYGVSATPVREALVDLSAQGLLEVEQHRGFQVRQFTAEDFRTLTDARTLVVNAAFRRLAEHGMGDLPDDAIASVRRRAEAAARAARAGVLDVLIGCDLRFWGELSAMGGNPHLSEFLDRVRTQAWIYAVPHLRSLPDLAGVCWAGHVELVDAVAARDTAEALRLTKEHHTHTRALIEKLAPAHP</sequence>
<keyword evidence="6" id="KW-1185">Reference proteome</keyword>
<dbReference type="InterPro" id="IPR000524">
    <property type="entry name" value="Tscrpt_reg_HTH_GntR"/>
</dbReference>
<feature type="domain" description="HTH gntR-type" evidence="4">
    <location>
        <begin position="12"/>
        <end position="79"/>
    </location>
</feature>
<evidence type="ECO:0000256" key="2">
    <source>
        <dbReference type="ARBA" id="ARBA00023125"/>
    </source>
</evidence>
<dbReference type="PANTHER" id="PTHR43537:SF45">
    <property type="entry name" value="GNTR FAMILY REGULATORY PROTEIN"/>
    <property type="match status" value="1"/>
</dbReference>
<dbReference type="AlphaFoldDB" id="A0A1G9YDT4"/>
<protein>
    <submittedName>
        <fullName evidence="5">DNA-binding transcriptional regulator, GntR family</fullName>
    </submittedName>
</protein>
<dbReference type="SMART" id="SM00895">
    <property type="entry name" value="FCD"/>
    <property type="match status" value="1"/>
</dbReference>
<dbReference type="InterPro" id="IPR008920">
    <property type="entry name" value="TF_FadR/GntR_C"/>
</dbReference>
<dbReference type="Gene3D" id="1.20.120.530">
    <property type="entry name" value="GntR ligand-binding domain-like"/>
    <property type="match status" value="1"/>
</dbReference>
<dbReference type="Pfam" id="PF00392">
    <property type="entry name" value="GntR"/>
    <property type="match status" value="1"/>
</dbReference>
<dbReference type="OrthoDB" id="3864082at2"/>
<reference evidence="5 6" key="1">
    <citation type="submission" date="2016-10" db="EMBL/GenBank/DDBJ databases">
        <authorList>
            <person name="de Groot N.N."/>
        </authorList>
    </citation>
    <scope>NUCLEOTIDE SEQUENCE [LARGE SCALE GENOMIC DNA]</scope>
    <source>
        <strain evidence="5 6">CGMCC 4.2022</strain>
    </source>
</reference>
<dbReference type="GO" id="GO:0003700">
    <property type="term" value="F:DNA-binding transcription factor activity"/>
    <property type="evidence" value="ECO:0007669"/>
    <property type="project" value="InterPro"/>
</dbReference>
<dbReference type="SMART" id="SM00345">
    <property type="entry name" value="HTH_GNTR"/>
    <property type="match status" value="1"/>
</dbReference>
<accession>A0A1G9YDT4</accession>
<evidence type="ECO:0000313" key="6">
    <source>
        <dbReference type="Proteomes" id="UP000199341"/>
    </source>
</evidence>
<dbReference type="EMBL" id="FNIE01000002">
    <property type="protein sequence ID" value="SDN06685.1"/>
    <property type="molecule type" value="Genomic_DNA"/>
</dbReference>
<dbReference type="SUPFAM" id="SSF48008">
    <property type="entry name" value="GntR ligand-binding domain-like"/>
    <property type="match status" value="1"/>
</dbReference>
<dbReference type="PROSITE" id="PS50949">
    <property type="entry name" value="HTH_GNTR"/>
    <property type="match status" value="1"/>
</dbReference>
<evidence type="ECO:0000259" key="4">
    <source>
        <dbReference type="PROSITE" id="PS50949"/>
    </source>
</evidence>
<gene>
    <name evidence="5" type="ORF">SAMN05216259_102498</name>
</gene>
<dbReference type="Pfam" id="PF07729">
    <property type="entry name" value="FCD"/>
    <property type="match status" value="1"/>
</dbReference>
<dbReference type="InterPro" id="IPR036390">
    <property type="entry name" value="WH_DNA-bd_sf"/>
</dbReference>
<keyword evidence="3" id="KW-0804">Transcription</keyword>